<dbReference type="EMBL" id="FOTK01000041">
    <property type="protein sequence ID" value="SFM61685.1"/>
    <property type="molecule type" value="Genomic_DNA"/>
</dbReference>
<dbReference type="AlphaFoldDB" id="A0A1I4SB45"/>
<sequence length="100" mass="11035">MINLNIFEIVGSFGEDKDAAARLREAVIKPTIQGKEEIIIDFLGVTLVTQSFIHALISDVLRTNGEDALDFMDFKNCDAVVKGIISTVIQYSLDTMDAQI</sequence>
<organism evidence="2 3">
    <name type="scientific">Methylobacterium pseudosasicola</name>
    <dbReference type="NCBI Taxonomy" id="582667"/>
    <lineage>
        <taxon>Bacteria</taxon>
        <taxon>Pseudomonadati</taxon>
        <taxon>Pseudomonadota</taxon>
        <taxon>Alphaproteobacteria</taxon>
        <taxon>Hyphomicrobiales</taxon>
        <taxon>Methylobacteriaceae</taxon>
        <taxon>Methylobacterium</taxon>
    </lineage>
</organism>
<keyword evidence="3" id="KW-1185">Reference proteome</keyword>
<proteinExistence type="predicted"/>
<accession>A0A1I4SB45</accession>
<dbReference type="InterPro" id="IPR025474">
    <property type="entry name" value="DUF4325"/>
</dbReference>
<evidence type="ECO:0000313" key="3">
    <source>
        <dbReference type="Proteomes" id="UP000199048"/>
    </source>
</evidence>
<dbReference type="STRING" id="582667.SAMN05192568_104128"/>
<gene>
    <name evidence="2" type="ORF">SAMN05192568_104128</name>
</gene>
<dbReference type="RefSeq" id="WP_092045529.1">
    <property type="nucleotide sequence ID" value="NZ_FOTK01000041.1"/>
</dbReference>
<name>A0A1I4SB45_9HYPH</name>
<evidence type="ECO:0000259" key="1">
    <source>
        <dbReference type="Pfam" id="PF14213"/>
    </source>
</evidence>
<dbReference type="OrthoDB" id="9181807at2"/>
<reference evidence="3" key="1">
    <citation type="submission" date="2016-10" db="EMBL/GenBank/DDBJ databases">
        <authorList>
            <person name="Varghese N."/>
            <person name="Submissions S."/>
        </authorList>
    </citation>
    <scope>NUCLEOTIDE SEQUENCE [LARGE SCALE GENOMIC DNA]</scope>
    <source>
        <strain evidence="3">BL36</strain>
    </source>
</reference>
<feature type="domain" description="DUF4325" evidence="1">
    <location>
        <begin position="20"/>
        <end position="79"/>
    </location>
</feature>
<dbReference type="Pfam" id="PF14213">
    <property type="entry name" value="DUF4325"/>
    <property type="match status" value="1"/>
</dbReference>
<evidence type="ECO:0000313" key="2">
    <source>
        <dbReference type="EMBL" id="SFM61685.1"/>
    </source>
</evidence>
<protein>
    <recommendedName>
        <fullName evidence="1">DUF4325 domain-containing protein</fullName>
    </recommendedName>
</protein>
<dbReference type="Proteomes" id="UP000199048">
    <property type="component" value="Unassembled WGS sequence"/>
</dbReference>